<gene>
    <name evidence="2" type="ORF">PLICRDRAFT_33237</name>
</gene>
<proteinExistence type="predicted"/>
<organism evidence="2 3">
    <name type="scientific">Plicaturopsis crispa FD-325 SS-3</name>
    <dbReference type="NCBI Taxonomy" id="944288"/>
    <lineage>
        <taxon>Eukaryota</taxon>
        <taxon>Fungi</taxon>
        <taxon>Dikarya</taxon>
        <taxon>Basidiomycota</taxon>
        <taxon>Agaricomycotina</taxon>
        <taxon>Agaricomycetes</taxon>
        <taxon>Agaricomycetidae</taxon>
        <taxon>Amylocorticiales</taxon>
        <taxon>Amylocorticiaceae</taxon>
        <taxon>Plicatura</taxon>
        <taxon>Plicaturopsis crispa</taxon>
    </lineage>
</organism>
<evidence type="ECO:0000313" key="3">
    <source>
        <dbReference type="Proteomes" id="UP000053263"/>
    </source>
</evidence>
<protein>
    <submittedName>
        <fullName evidence="2">Unplaced genomic scaffold PLICRscaffold_126, whole genome shotgun sequence</fullName>
    </submittedName>
</protein>
<feature type="compositionally biased region" description="Basic residues" evidence="1">
    <location>
        <begin position="316"/>
        <end position="329"/>
    </location>
</feature>
<dbReference type="Proteomes" id="UP000053263">
    <property type="component" value="Unassembled WGS sequence"/>
</dbReference>
<keyword evidence="3" id="KW-1185">Reference proteome</keyword>
<evidence type="ECO:0000313" key="2">
    <source>
        <dbReference type="EMBL" id="KII82762.1"/>
    </source>
</evidence>
<dbReference type="EMBL" id="KN832679">
    <property type="protein sequence ID" value="KII82762.1"/>
    <property type="molecule type" value="Genomic_DNA"/>
</dbReference>
<accession>A0A0C9SPM1</accession>
<feature type="region of interest" description="Disordered" evidence="1">
    <location>
        <begin position="305"/>
        <end position="329"/>
    </location>
</feature>
<reference evidence="2 3" key="1">
    <citation type="submission" date="2014-06" db="EMBL/GenBank/DDBJ databases">
        <title>Evolutionary Origins and Diversification of the Mycorrhizal Mutualists.</title>
        <authorList>
            <consortium name="DOE Joint Genome Institute"/>
            <consortium name="Mycorrhizal Genomics Consortium"/>
            <person name="Kohler A."/>
            <person name="Kuo A."/>
            <person name="Nagy L.G."/>
            <person name="Floudas D."/>
            <person name="Copeland A."/>
            <person name="Barry K.W."/>
            <person name="Cichocki N."/>
            <person name="Veneault-Fourrey C."/>
            <person name="LaButti K."/>
            <person name="Lindquist E.A."/>
            <person name="Lipzen A."/>
            <person name="Lundell T."/>
            <person name="Morin E."/>
            <person name="Murat C."/>
            <person name="Riley R."/>
            <person name="Ohm R."/>
            <person name="Sun H."/>
            <person name="Tunlid A."/>
            <person name="Henrissat B."/>
            <person name="Grigoriev I.V."/>
            <person name="Hibbett D.S."/>
            <person name="Martin F."/>
        </authorList>
    </citation>
    <scope>NUCLEOTIDE SEQUENCE [LARGE SCALE GENOMIC DNA]</scope>
    <source>
        <strain evidence="2 3">FD-325 SS-3</strain>
    </source>
</reference>
<evidence type="ECO:0000256" key="1">
    <source>
        <dbReference type="SAM" id="MobiDB-lite"/>
    </source>
</evidence>
<sequence length="354" mass="39283">MFTKSRDMHEERWMHEAGDTIGAYRQKGRGKPKEGIALPNRHIDIDCGLRGVREGRRALGVRVRLGARMCYERHHGVVHDGVVLSVAHRPDRHVAKGVGQIYGDDVGGELARPKTVEDVSVRKNGRNRAVNGTAWDGAKNAHAVSVEVQEIELPVCGSTRKVPHRILHAACQRRERGEEGLITHGVVGENVLIADKNLAHPPSVQGVREKSCARHAKRRQVLGVYEWGEYCENVGIGKKTVDYGCETRWQVTNGRWNVERSANTQREATIHKSRSVEGGWVGPAVLSSATATSKISVRVERLKGRDKCKESGSPAGRKKRIRGVARSVRKRAPGDAHAWFTDLLRARRDEANTC</sequence>
<dbReference type="HOGENOM" id="CLU_783292_0_0_1"/>
<name>A0A0C9SPM1_PLICR</name>
<dbReference type="AlphaFoldDB" id="A0A0C9SPM1"/>